<dbReference type="EMBL" id="JAAMPC010000008">
    <property type="protein sequence ID" value="KAG2299576.1"/>
    <property type="molecule type" value="Genomic_DNA"/>
</dbReference>
<gene>
    <name evidence="1" type="ORF">Bca52824_036048</name>
</gene>
<accession>A0A8X7S4T0</accession>
<evidence type="ECO:0000313" key="1">
    <source>
        <dbReference type="EMBL" id="KAG2299576.1"/>
    </source>
</evidence>
<comment type="caution">
    <text evidence="1">The sequence shown here is derived from an EMBL/GenBank/DDBJ whole genome shotgun (WGS) entry which is preliminary data.</text>
</comment>
<dbReference type="AlphaFoldDB" id="A0A8X7S4T0"/>
<name>A0A8X7S4T0_BRACI</name>
<proteinExistence type="predicted"/>
<sequence length="92" mass="10151">MTSNVLTVYPNLTFPIVFMSSANGSFPAGVTKVNGCFLIANDPCVHLMDELPVRYYQGGMQIIWESTEGDSCCRFSSLFDRSAAQDDLDENT</sequence>
<reference evidence="1 2" key="1">
    <citation type="submission" date="2020-02" db="EMBL/GenBank/DDBJ databases">
        <authorList>
            <person name="Ma Q."/>
            <person name="Huang Y."/>
            <person name="Song X."/>
            <person name="Pei D."/>
        </authorList>
    </citation>
    <scope>NUCLEOTIDE SEQUENCE [LARGE SCALE GENOMIC DNA]</scope>
    <source>
        <strain evidence="1">Sxm20200214</strain>
        <tissue evidence="1">Leaf</tissue>
    </source>
</reference>
<evidence type="ECO:0000313" key="2">
    <source>
        <dbReference type="Proteomes" id="UP000886595"/>
    </source>
</evidence>
<organism evidence="1 2">
    <name type="scientific">Brassica carinata</name>
    <name type="common">Ethiopian mustard</name>
    <name type="synonym">Abyssinian cabbage</name>
    <dbReference type="NCBI Taxonomy" id="52824"/>
    <lineage>
        <taxon>Eukaryota</taxon>
        <taxon>Viridiplantae</taxon>
        <taxon>Streptophyta</taxon>
        <taxon>Embryophyta</taxon>
        <taxon>Tracheophyta</taxon>
        <taxon>Spermatophyta</taxon>
        <taxon>Magnoliopsida</taxon>
        <taxon>eudicotyledons</taxon>
        <taxon>Gunneridae</taxon>
        <taxon>Pentapetalae</taxon>
        <taxon>rosids</taxon>
        <taxon>malvids</taxon>
        <taxon>Brassicales</taxon>
        <taxon>Brassicaceae</taxon>
        <taxon>Brassiceae</taxon>
        <taxon>Brassica</taxon>
    </lineage>
</organism>
<dbReference type="Proteomes" id="UP000886595">
    <property type="component" value="Unassembled WGS sequence"/>
</dbReference>
<protein>
    <submittedName>
        <fullName evidence="1">Uncharacterized protein</fullName>
    </submittedName>
</protein>
<keyword evidence="2" id="KW-1185">Reference proteome</keyword>